<dbReference type="OrthoDB" id="3934466at2759"/>
<comment type="caution">
    <text evidence="2">The sequence shown here is derived from an EMBL/GenBank/DDBJ whole genome shotgun (WGS) entry which is preliminary data.</text>
</comment>
<gene>
    <name evidence="2" type="ORF">E6O75_ATG02476</name>
</gene>
<evidence type="ECO:0000313" key="2">
    <source>
        <dbReference type="EMBL" id="TID24111.1"/>
    </source>
</evidence>
<evidence type="ECO:0000313" key="3">
    <source>
        <dbReference type="Proteomes" id="UP000298493"/>
    </source>
</evidence>
<dbReference type="EMBL" id="SNSC02000005">
    <property type="protein sequence ID" value="TID24111.1"/>
    <property type="molecule type" value="Genomic_DNA"/>
</dbReference>
<organism evidence="2 3">
    <name type="scientific">Venturia nashicola</name>
    <dbReference type="NCBI Taxonomy" id="86259"/>
    <lineage>
        <taxon>Eukaryota</taxon>
        <taxon>Fungi</taxon>
        <taxon>Dikarya</taxon>
        <taxon>Ascomycota</taxon>
        <taxon>Pezizomycotina</taxon>
        <taxon>Dothideomycetes</taxon>
        <taxon>Pleosporomycetidae</taxon>
        <taxon>Venturiales</taxon>
        <taxon>Venturiaceae</taxon>
        <taxon>Venturia</taxon>
    </lineage>
</organism>
<evidence type="ECO:0000256" key="1">
    <source>
        <dbReference type="SAM" id="MobiDB-lite"/>
    </source>
</evidence>
<feature type="region of interest" description="Disordered" evidence="1">
    <location>
        <begin position="365"/>
        <end position="412"/>
    </location>
</feature>
<proteinExistence type="predicted"/>
<reference evidence="2 3" key="1">
    <citation type="submission" date="2019-04" db="EMBL/GenBank/DDBJ databases">
        <title>High contiguity whole genome sequence and gene annotation resource for two Venturia nashicola isolates.</title>
        <authorList>
            <person name="Prokchorchik M."/>
            <person name="Won K."/>
            <person name="Lee Y."/>
            <person name="Choi E.D."/>
            <person name="Segonzac C."/>
            <person name="Sohn K.H."/>
        </authorList>
    </citation>
    <scope>NUCLEOTIDE SEQUENCE [LARGE SCALE GENOMIC DNA]</scope>
    <source>
        <strain evidence="2 3">PRI2</strain>
    </source>
</reference>
<sequence>MDFRVPALNHRPAFSRQRSNSVPVQFSLVNVSDEEASVLFSAAERAMARRRRPVSVDSPGPIINNTHDRADVPKRAFNFSTPSRFGIGKSPLRHAVARISMDDAVKAEKENDNLDVMLQHECEETPSYEVEPAPIPSRELLCTSRELLCTSSMVSVRPPSSSSTTSSQDPISPRRQVAGPNLKAYADGLLLFTQSRLNNVAPQVVYSSGHRSDSSVPPTPDLIHEYEQDVMELSFERPALRSHFSNWSSTTDETVEDDDDAASRRMSFASSIEPRTPDEEFDMISPDSFFNEEATPRVRQTAEWTSVSPARPSSQIVTTANLRHSYLSSSSSIMNDPSSESFSYFTGFDSVSAAASSQFSASPFDHQILQTPPTPSGIPSRMQSRPSSSASSLTPLSYESRRRSRTPMGAAMDLSRSPSWLVRAVH</sequence>
<dbReference type="AlphaFoldDB" id="A0A4Z1PFK1"/>
<accession>A0A4Z1PFK1</accession>
<feature type="compositionally biased region" description="Low complexity" evidence="1">
    <location>
        <begin position="153"/>
        <end position="173"/>
    </location>
</feature>
<feature type="region of interest" description="Disordered" evidence="1">
    <location>
        <begin position="153"/>
        <end position="177"/>
    </location>
</feature>
<feature type="compositionally biased region" description="Low complexity" evidence="1">
    <location>
        <begin position="380"/>
        <end position="398"/>
    </location>
</feature>
<keyword evidence="3" id="KW-1185">Reference proteome</keyword>
<dbReference type="Proteomes" id="UP000298493">
    <property type="component" value="Unassembled WGS sequence"/>
</dbReference>
<name>A0A4Z1PFK1_9PEZI</name>
<protein>
    <submittedName>
        <fullName evidence="2">Uncharacterized protein</fullName>
    </submittedName>
</protein>